<reference evidence="8 9" key="1">
    <citation type="submission" date="2016-10" db="EMBL/GenBank/DDBJ databases">
        <authorList>
            <person name="de Groot N.N."/>
        </authorList>
    </citation>
    <scope>NUCLEOTIDE SEQUENCE [LARGE SCALE GENOMIC DNA]</scope>
    <source>
        <strain evidence="8 9">CGMCC 1.7059</strain>
    </source>
</reference>
<keyword evidence="5 6" id="KW-0472">Membrane</keyword>
<proteinExistence type="predicted"/>
<name>A0A1H2Y2P4_9GAMM</name>
<dbReference type="EMBL" id="FNNE01000005">
    <property type="protein sequence ID" value="SDW99330.1"/>
    <property type="molecule type" value="Genomic_DNA"/>
</dbReference>
<comment type="subcellular location">
    <subcellularLocation>
        <location evidence="1">Cell membrane</location>
        <topology evidence="1">Multi-pass membrane protein</topology>
    </subcellularLocation>
</comment>
<gene>
    <name evidence="8" type="ORF">SAMN04487960_105241</name>
</gene>
<dbReference type="Proteomes" id="UP000199675">
    <property type="component" value="Unassembled WGS sequence"/>
</dbReference>
<evidence type="ECO:0000313" key="8">
    <source>
        <dbReference type="EMBL" id="SDW99330.1"/>
    </source>
</evidence>
<evidence type="ECO:0000256" key="3">
    <source>
        <dbReference type="ARBA" id="ARBA00022692"/>
    </source>
</evidence>
<protein>
    <submittedName>
        <fullName evidence="8">Tight adherence protein B</fullName>
    </submittedName>
</protein>
<keyword evidence="3 6" id="KW-0812">Transmembrane</keyword>
<evidence type="ECO:0000256" key="4">
    <source>
        <dbReference type="ARBA" id="ARBA00022989"/>
    </source>
</evidence>
<dbReference type="AlphaFoldDB" id="A0A1H2Y2P4"/>
<evidence type="ECO:0000256" key="1">
    <source>
        <dbReference type="ARBA" id="ARBA00004651"/>
    </source>
</evidence>
<dbReference type="InterPro" id="IPR018076">
    <property type="entry name" value="T2SS_GspF_dom"/>
</dbReference>
<sequence length="305" mass="34041">MSSLDWYRLATIVAVAALLVLGSQLTWSWLRSRRAVARQVQARLVPARELGSGNVARVKLGPLEKFLVQADIHISPGRALTFLFVALVGVLLVALYEGAIVTLVTVFFLATVCVMYWKVRFQKQRRIIHEELPGIVDSVMRNIDAGRSLEHGLIHAFEDSSPVFEPLVFRLRSAVEAGRDYTRLFEDFAAIYNIPSLIMVSIALRTSSRFGSSIRPVLQQVASSLRSQQDMRREFLAATAETRFTAVTFAVLPPGLALYMVTINEQYSQVLMETSTGHTMLMVAGVLQLLGMTLIWRMIQGVGRE</sequence>
<accession>A0A1H2Y2P4</accession>
<feature type="transmembrane region" description="Helical" evidence="6">
    <location>
        <begin position="280"/>
        <end position="299"/>
    </location>
</feature>
<evidence type="ECO:0000313" key="9">
    <source>
        <dbReference type="Proteomes" id="UP000199675"/>
    </source>
</evidence>
<evidence type="ECO:0000256" key="2">
    <source>
        <dbReference type="ARBA" id="ARBA00022475"/>
    </source>
</evidence>
<evidence type="ECO:0000256" key="6">
    <source>
        <dbReference type="SAM" id="Phobius"/>
    </source>
</evidence>
<keyword evidence="2" id="KW-1003">Cell membrane</keyword>
<dbReference type="OrthoDB" id="6074830at2"/>
<dbReference type="PANTHER" id="PTHR35007:SF1">
    <property type="entry name" value="PILUS ASSEMBLY PROTEIN"/>
    <property type="match status" value="1"/>
</dbReference>
<dbReference type="GO" id="GO:0005886">
    <property type="term" value="C:plasma membrane"/>
    <property type="evidence" value="ECO:0007669"/>
    <property type="project" value="UniProtKB-SubCell"/>
</dbReference>
<feature type="transmembrane region" description="Helical" evidence="6">
    <location>
        <begin position="6"/>
        <end position="30"/>
    </location>
</feature>
<organism evidence="8 9">
    <name type="scientific">Marinobacter mobilis</name>
    <dbReference type="NCBI Taxonomy" id="488533"/>
    <lineage>
        <taxon>Bacteria</taxon>
        <taxon>Pseudomonadati</taxon>
        <taxon>Pseudomonadota</taxon>
        <taxon>Gammaproteobacteria</taxon>
        <taxon>Pseudomonadales</taxon>
        <taxon>Marinobacteraceae</taxon>
        <taxon>Marinobacter</taxon>
    </lineage>
</organism>
<feature type="domain" description="Type II secretion system protein GspF" evidence="7">
    <location>
        <begin position="141"/>
        <end position="261"/>
    </location>
</feature>
<evidence type="ECO:0000259" key="7">
    <source>
        <dbReference type="Pfam" id="PF00482"/>
    </source>
</evidence>
<feature type="transmembrane region" description="Helical" evidence="6">
    <location>
        <begin position="79"/>
        <end position="96"/>
    </location>
</feature>
<evidence type="ECO:0000256" key="5">
    <source>
        <dbReference type="ARBA" id="ARBA00023136"/>
    </source>
</evidence>
<dbReference type="PANTHER" id="PTHR35007">
    <property type="entry name" value="INTEGRAL MEMBRANE PROTEIN-RELATED"/>
    <property type="match status" value="1"/>
</dbReference>
<keyword evidence="4 6" id="KW-1133">Transmembrane helix</keyword>
<dbReference type="STRING" id="488533.SAMN04487960_105241"/>
<feature type="transmembrane region" description="Helical" evidence="6">
    <location>
        <begin position="235"/>
        <end position="260"/>
    </location>
</feature>
<keyword evidence="9" id="KW-1185">Reference proteome</keyword>
<dbReference type="RefSeq" id="WP_091813069.1">
    <property type="nucleotide sequence ID" value="NZ_FNNE01000005.1"/>
</dbReference>
<feature type="transmembrane region" description="Helical" evidence="6">
    <location>
        <begin position="102"/>
        <end position="119"/>
    </location>
</feature>
<dbReference type="Pfam" id="PF00482">
    <property type="entry name" value="T2SSF"/>
    <property type="match status" value="1"/>
</dbReference>